<accession>W9WM28</accession>
<feature type="compositionally biased region" description="Basic and acidic residues" evidence="1">
    <location>
        <begin position="596"/>
        <end position="606"/>
    </location>
</feature>
<dbReference type="eggNOG" id="ENOG502SK17">
    <property type="taxonomic scope" value="Eukaryota"/>
</dbReference>
<feature type="region of interest" description="Disordered" evidence="1">
    <location>
        <begin position="133"/>
        <end position="167"/>
    </location>
</feature>
<dbReference type="EMBL" id="AMGX01000011">
    <property type="protein sequence ID" value="EXJ69232.1"/>
    <property type="molecule type" value="Genomic_DNA"/>
</dbReference>
<sequence>MLGRPSAGSDVLIEIRRCQELFEECLNIRLLMEHEWAENKLALFKLWASGMDAVAPDTDSFSVDARVGRKTALVDIFVGLLQMLAEFLKECQALGKEALHVEGVEQHLAGAARRSQQGEPDAMYRGRAVTYRRGQSHRISRSISPWSDQSSLGCGSDGTGQPDDDRLAESMKGVESMLYQLDNLSLALRPSETPFPLQEADWYFKQSEHSHLKAFLTSWILSHTGTGPSDAFSPVTNQQRLTSVQRRLVYANLRRRNRFLYAQKHSQKPSVNVEASRAEPTSVSEPDTNLSLYADAPTIAEASVQQGPSNVAQDVAADSPSVMRLGAPTEIINDQIEEQGSLFIPTSSNMHHLVPPPMRPRARSFECPCCYQLLDPTFCSDSLWRGHLTRDIRPYTCIYEKCSNPEATFATRQAWMDHMTGDEPLNEMSWSCLICADGIRYQESSYLSDHIMENHSAFVTIDQMPTLLDASLRTLSPASLSCPLCGPNSKVDPETAGFPLDHIAEHIHSFAFLSLPCAPDTFAVDSKSIQGASEYADAWLEATEIYMLEQRRTVNAPGRSLHDEQAFAEIGSMHANSEMDSDLGDLGSKIPEVIHLKETDQREIPDQRSPLDQATKDD</sequence>
<dbReference type="AlphaFoldDB" id="W9WM28"/>
<feature type="compositionally biased region" description="Polar residues" evidence="1">
    <location>
        <begin position="279"/>
        <end position="288"/>
    </location>
</feature>
<gene>
    <name evidence="2" type="ORF">A1O5_07268</name>
</gene>
<proteinExistence type="predicted"/>
<dbReference type="HOGENOM" id="CLU_442113_0_0_1"/>
<protein>
    <recommendedName>
        <fullName evidence="4">C2H2-type domain-containing protein</fullName>
    </recommendedName>
</protein>
<feature type="compositionally biased region" description="Polar residues" evidence="1">
    <location>
        <begin position="141"/>
        <end position="153"/>
    </location>
</feature>
<dbReference type="RefSeq" id="XP_007746047.1">
    <property type="nucleotide sequence ID" value="XM_007747857.1"/>
</dbReference>
<keyword evidence="3" id="KW-1185">Reference proteome</keyword>
<dbReference type="Proteomes" id="UP000019471">
    <property type="component" value="Unassembled WGS sequence"/>
</dbReference>
<reference evidence="2 3" key="1">
    <citation type="submission" date="2013-03" db="EMBL/GenBank/DDBJ databases">
        <title>The Genome Sequence of Cladophialophora psammophila CBS 110553.</title>
        <authorList>
            <consortium name="The Broad Institute Genomics Platform"/>
            <person name="Cuomo C."/>
            <person name="de Hoog S."/>
            <person name="Gorbushina A."/>
            <person name="Walker B."/>
            <person name="Young S.K."/>
            <person name="Zeng Q."/>
            <person name="Gargeya S."/>
            <person name="Fitzgerald M."/>
            <person name="Haas B."/>
            <person name="Abouelleil A."/>
            <person name="Allen A.W."/>
            <person name="Alvarado L."/>
            <person name="Arachchi H.M."/>
            <person name="Berlin A.M."/>
            <person name="Chapman S.B."/>
            <person name="Gainer-Dewar J."/>
            <person name="Goldberg J."/>
            <person name="Griggs A."/>
            <person name="Gujja S."/>
            <person name="Hansen M."/>
            <person name="Howarth C."/>
            <person name="Imamovic A."/>
            <person name="Ireland A."/>
            <person name="Larimer J."/>
            <person name="McCowan C."/>
            <person name="Murphy C."/>
            <person name="Pearson M."/>
            <person name="Poon T.W."/>
            <person name="Priest M."/>
            <person name="Roberts A."/>
            <person name="Saif S."/>
            <person name="Shea T."/>
            <person name="Sisk P."/>
            <person name="Sykes S."/>
            <person name="Wortman J."/>
            <person name="Nusbaum C."/>
            <person name="Birren B."/>
        </authorList>
    </citation>
    <scope>NUCLEOTIDE SEQUENCE [LARGE SCALE GENOMIC DNA]</scope>
    <source>
        <strain evidence="2 3">CBS 110553</strain>
    </source>
</reference>
<feature type="region of interest" description="Disordered" evidence="1">
    <location>
        <begin position="265"/>
        <end position="288"/>
    </location>
</feature>
<dbReference type="OrthoDB" id="5365701at2759"/>
<dbReference type="PANTHER" id="PTHR35391">
    <property type="entry name" value="C2H2-TYPE DOMAIN-CONTAINING PROTEIN-RELATED"/>
    <property type="match status" value="1"/>
</dbReference>
<evidence type="ECO:0000313" key="3">
    <source>
        <dbReference type="Proteomes" id="UP000019471"/>
    </source>
</evidence>
<evidence type="ECO:0008006" key="4">
    <source>
        <dbReference type="Google" id="ProtNLM"/>
    </source>
</evidence>
<name>W9WM28_9EURO</name>
<evidence type="ECO:0000313" key="2">
    <source>
        <dbReference type="EMBL" id="EXJ69232.1"/>
    </source>
</evidence>
<dbReference type="STRING" id="1182543.W9WM28"/>
<evidence type="ECO:0000256" key="1">
    <source>
        <dbReference type="SAM" id="MobiDB-lite"/>
    </source>
</evidence>
<dbReference type="PANTHER" id="PTHR35391:SF5">
    <property type="entry name" value="DUF6590 DOMAIN-CONTAINING PROTEIN"/>
    <property type="match status" value="1"/>
</dbReference>
<dbReference type="GeneID" id="19191974"/>
<feature type="region of interest" description="Disordered" evidence="1">
    <location>
        <begin position="596"/>
        <end position="618"/>
    </location>
</feature>
<comment type="caution">
    <text evidence="2">The sequence shown here is derived from an EMBL/GenBank/DDBJ whole genome shotgun (WGS) entry which is preliminary data.</text>
</comment>
<organism evidence="2 3">
    <name type="scientific">Cladophialophora psammophila CBS 110553</name>
    <dbReference type="NCBI Taxonomy" id="1182543"/>
    <lineage>
        <taxon>Eukaryota</taxon>
        <taxon>Fungi</taxon>
        <taxon>Dikarya</taxon>
        <taxon>Ascomycota</taxon>
        <taxon>Pezizomycotina</taxon>
        <taxon>Eurotiomycetes</taxon>
        <taxon>Chaetothyriomycetidae</taxon>
        <taxon>Chaetothyriales</taxon>
        <taxon>Herpotrichiellaceae</taxon>
        <taxon>Cladophialophora</taxon>
    </lineage>
</organism>